<dbReference type="AlphaFoldDB" id="A0A067R1H7"/>
<protein>
    <submittedName>
        <fullName evidence="2">Mariner Mos1 transposase</fullName>
    </submittedName>
</protein>
<organism evidence="2 3">
    <name type="scientific">Zootermopsis nevadensis</name>
    <name type="common">Dampwood termite</name>
    <dbReference type="NCBI Taxonomy" id="136037"/>
    <lineage>
        <taxon>Eukaryota</taxon>
        <taxon>Metazoa</taxon>
        <taxon>Ecdysozoa</taxon>
        <taxon>Arthropoda</taxon>
        <taxon>Hexapoda</taxon>
        <taxon>Insecta</taxon>
        <taxon>Pterygota</taxon>
        <taxon>Neoptera</taxon>
        <taxon>Polyneoptera</taxon>
        <taxon>Dictyoptera</taxon>
        <taxon>Blattodea</taxon>
        <taxon>Blattoidea</taxon>
        <taxon>Termitoidae</taxon>
        <taxon>Termopsidae</taxon>
        <taxon>Zootermopsis</taxon>
    </lineage>
</organism>
<dbReference type="InterPro" id="IPR052709">
    <property type="entry name" value="Transposase-MT_Hybrid"/>
</dbReference>
<evidence type="ECO:0000313" key="3">
    <source>
        <dbReference type="Proteomes" id="UP000027135"/>
    </source>
</evidence>
<evidence type="ECO:0000313" key="2">
    <source>
        <dbReference type="EMBL" id="KDR16666.1"/>
    </source>
</evidence>
<dbReference type="eggNOG" id="ENOG502SE02">
    <property type="taxonomic scope" value="Eukaryota"/>
</dbReference>
<feature type="domain" description="Tc1-like transposase DDE" evidence="1">
    <location>
        <begin position="18"/>
        <end position="95"/>
    </location>
</feature>
<evidence type="ECO:0000259" key="1">
    <source>
        <dbReference type="Pfam" id="PF13358"/>
    </source>
</evidence>
<dbReference type="PANTHER" id="PTHR46060:SF1">
    <property type="entry name" value="MARINER MOS1 TRANSPOSASE-LIKE PROTEIN"/>
    <property type="match status" value="1"/>
</dbReference>
<dbReference type="EMBL" id="KK852780">
    <property type="protein sequence ID" value="KDR16666.1"/>
    <property type="molecule type" value="Genomic_DNA"/>
</dbReference>
<accession>A0A067R1H7</accession>
<dbReference type="Proteomes" id="UP000027135">
    <property type="component" value="Unassembled WGS sequence"/>
</dbReference>
<dbReference type="OMA" id="KWIARHQ"/>
<proteinExistence type="predicted"/>
<dbReference type="Gene3D" id="3.30.420.10">
    <property type="entry name" value="Ribonuclease H-like superfamily/Ribonuclease H"/>
    <property type="match status" value="1"/>
</dbReference>
<dbReference type="InterPro" id="IPR036397">
    <property type="entry name" value="RNaseH_sf"/>
</dbReference>
<dbReference type="InParanoid" id="A0A067R1H7"/>
<dbReference type="Pfam" id="PF13358">
    <property type="entry name" value="DDE_3"/>
    <property type="match status" value="1"/>
</dbReference>
<dbReference type="PANTHER" id="PTHR46060">
    <property type="entry name" value="MARINER MOS1 TRANSPOSASE-LIKE PROTEIN"/>
    <property type="match status" value="1"/>
</dbReference>
<name>A0A067R1H7_ZOONE</name>
<reference evidence="2 3" key="1">
    <citation type="journal article" date="2014" name="Nat. Commun.">
        <title>Molecular traces of alternative social organization in a termite genome.</title>
        <authorList>
            <person name="Terrapon N."/>
            <person name="Li C."/>
            <person name="Robertson H.M."/>
            <person name="Ji L."/>
            <person name="Meng X."/>
            <person name="Booth W."/>
            <person name="Chen Z."/>
            <person name="Childers C.P."/>
            <person name="Glastad K.M."/>
            <person name="Gokhale K."/>
            <person name="Gowin J."/>
            <person name="Gronenberg W."/>
            <person name="Hermansen R.A."/>
            <person name="Hu H."/>
            <person name="Hunt B.G."/>
            <person name="Huylmans A.K."/>
            <person name="Khalil S.M."/>
            <person name="Mitchell R.D."/>
            <person name="Munoz-Torres M.C."/>
            <person name="Mustard J.A."/>
            <person name="Pan H."/>
            <person name="Reese J.T."/>
            <person name="Scharf M.E."/>
            <person name="Sun F."/>
            <person name="Vogel H."/>
            <person name="Xiao J."/>
            <person name="Yang W."/>
            <person name="Yang Z."/>
            <person name="Yang Z."/>
            <person name="Zhou J."/>
            <person name="Zhu J."/>
            <person name="Brent C.S."/>
            <person name="Elsik C.G."/>
            <person name="Goodisman M.A."/>
            <person name="Liberles D.A."/>
            <person name="Roe R.M."/>
            <person name="Vargo E.L."/>
            <person name="Vilcinskas A."/>
            <person name="Wang J."/>
            <person name="Bornberg-Bauer E."/>
            <person name="Korb J."/>
            <person name="Zhang G."/>
            <person name="Liebig J."/>
        </authorList>
    </citation>
    <scope>NUCLEOTIDE SEQUENCE [LARGE SCALE GENOMIC DNA]</scope>
    <source>
        <tissue evidence="2">Whole organism</tissue>
    </source>
</reference>
<sequence>MVADSRRTIHEVFKRLRESIRRKRPEKLENNGWVLHHDNATAHTSLVLRQFLASKNTTVIPHPPYSPDLAPCHFFLFPKMKFRLKGRRFYTIEEIQAESQEVLKTLTLEDFQGCRESWKKRWDRCIHAQGDYFEGDGGN</sequence>
<keyword evidence="3" id="KW-1185">Reference proteome</keyword>
<dbReference type="GO" id="GO:0003676">
    <property type="term" value="F:nucleic acid binding"/>
    <property type="evidence" value="ECO:0007669"/>
    <property type="project" value="InterPro"/>
</dbReference>
<gene>
    <name evidence="2" type="ORF">L798_08939</name>
</gene>
<dbReference type="InterPro" id="IPR038717">
    <property type="entry name" value="Tc1-like_DDE_dom"/>
</dbReference>
<dbReference type="STRING" id="136037.A0A067R1H7"/>